<dbReference type="AlphaFoldDB" id="A0A094PX83"/>
<proteinExistence type="predicted"/>
<comment type="caution">
    <text evidence="1">The sequence shown here is derived from an EMBL/GenBank/DDBJ whole genome shotgun (WGS) entry which is preliminary data.</text>
</comment>
<dbReference type="SUPFAM" id="SSF48371">
    <property type="entry name" value="ARM repeat"/>
    <property type="match status" value="1"/>
</dbReference>
<sequence length="199" mass="22170">MPTLRALLDSPDQSVRLNAALAAGTYPEDEFIDVLISQCAIEPDFFVRDTLSWALMRNDVSKVVKRLEAELQSSNLQAKSQAIHTLSKIGDKKNYSLITDEMLFDSDDFIASTAWRVASVLVPNDQKPDLGNKLITQLGRGDSDVQFGLTRFLCALGECIVEPLKEASKSEDENISNQAKFTLLRFREMELENAKQAGK</sequence>
<evidence type="ECO:0008006" key="2">
    <source>
        <dbReference type="Google" id="ProtNLM"/>
    </source>
</evidence>
<evidence type="ECO:0000313" key="1">
    <source>
        <dbReference type="EMBL" id="KGA14339.1"/>
    </source>
</evidence>
<protein>
    <recommendedName>
        <fullName evidence="2">HEAT repeat domain-containing protein</fullName>
    </recommendedName>
</protein>
<name>A0A094PX83_9ZZZZ</name>
<reference evidence="1" key="1">
    <citation type="submission" date="2014-05" db="EMBL/GenBank/DDBJ databases">
        <title>Key roles for freshwater Actinobacteria revealed by deep metagenomic sequencing.</title>
        <authorList>
            <person name="Ghai R."/>
            <person name="Mizuno C.M."/>
            <person name="Picazo A."/>
            <person name="Camacho A."/>
            <person name="Rodriguez-Valera F."/>
        </authorList>
    </citation>
    <scope>NUCLEOTIDE SEQUENCE</scope>
</reference>
<accession>A0A094PX83</accession>
<dbReference type="Gene3D" id="1.25.10.10">
    <property type="entry name" value="Leucine-rich Repeat Variant"/>
    <property type="match status" value="2"/>
</dbReference>
<organism evidence="1">
    <name type="scientific">freshwater metagenome</name>
    <dbReference type="NCBI Taxonomy" id="449393"/>
    <lineage>
        <taxon>unclassified sequences</taxon>
        <taxon>metagenomes</taxon>
        <taxon>ecological metagenomes</taxon>
    </lineage>
</organism>
<gene>
    <name evidence="1" type="ORF">GM50_20115</name>
</gene>
<dbReference type="InterPro" id="IPR011989">
    <property type="entry name" value="ARM-like"/>
</dbReference>
<dbReference type="InterPro" id="IPR016024">
    <property type="entry name" value="ARM-type_fold"/>
</dbReference>
<dbReference type="EMBL" id="JNSK01000133">
    <property type="protein sequence ID" value="KGA14339.1"/>
    <property type="molecule type" value="Genomic_DNA"/>
</dbReference>